<sequence length="203" mass="21202">MLAGLGLAVVAALVTGLVLIGGEASAPPSASDGRIGEACVPPSAPVEVDPLVAEDFYRHDPWTYSGDASESAERLGVWNHTDCCDIGLSSSQGALNDLGCGYGIEAAYRSQDGHTGIAQLILAFGSDIAAFEAEAIDFMSYRMAPDSGIYETDMEIYAYSQAIGQYLVVTIGAIDSTDPAVVDRGKRTLGAFHEDFTTALLLG</sequence>
<keyword evidence="2" id="KW-1185">Reference proteome</keyword>
<evidence type="ECO:0000313" key="2">
    <source>
        <dbReference type="Proteomes" id="UP000321617"/>
    </source>
</evidence>
<name>A0A562UYN2_9ACTN</name>
<gene>
    <name evidence="1" type="ORF">LX16_4088</name>
</gene>
<comment type="caution">
    <text evidence="1">The sequence shown here is derived from an EMBL/GenBank/DDBJ whole genome shotgun (WGS) entry which is preliminary data.</text>
</comment>
<dbReference type="AlphaFoldDB" id="A0A562UYN2"/>
<accession>A0A562UYN2</accession>
<dbReference type="Proteomes" id="UP000321617">
    <property type="component" value="Unassembled WGS sequence"/>
</dbReference>
<protein>
    <submittedName>
        <fullName evidence="1">Uncharacterized protein</fullName>
    </submittedName>
</protein>
<proteinExistence type="predicted"/>
<evidence type="ECO:0000313" key="1">
    <source>
        <dbReference type="EMBL" id="TWJ10668.1"/>
    </source>
</evidence>
<reference evidence="1 2" key="1">
    <citation type="journal article" date="2013" name="Stand. Genomic Sci.">
        <title>Genomic Encyclopedia of Type Strains, Phase I: The one thousand microbial genomes (KMG-I) project.</title>
        <authorList>
            <person name="Kyrpides N.C."/>
            <person name="Woyke T."/>
            <person name="Eisen J.A."/>
            <person name="Garrity G."/>
            <person name="Lilburn T.G."/>
            <person name="Beck B.J."/>
            <person name="Whitman W.B."/>
            <person name="Hugenholtz P."/>
            <person name="Klenk H.P."/>
        </authorList>
    </citation>
    <scope>NUCLEOTIDE SEQUENCE [LARGE SCALE GENOMIC DNA]</scope>
    <source>
        <strain evidence="1 2">DSM 45044</strain>
    </source>
</reference>
<organism evidence="1 2">
    <name type="scientific">Stackebrandtia albiflava</name>
    <dbReference type="NCBI Taxonomy" id="406432"/>
    <lineage>
        <taxon>Bacteria</taxon>
        <taxon>Bacillati</taxon>
        <taxon>Actinomycetota</taxon>
        <taxon>Actinomycetes</taxon>
        <taxon>Glycomycetales</taxon>
        <taxon>Glycomycetaceae</taxon>
        <taxon>Stackebrandtia</taxon>
    </lineage>
</organism>
<dbReference type="EMBL" id="VLLL01000007">
    <property type="protein sequence ID" value="TWJ10668.1"/>
    <property type="molecule type" value="Genomic_DNA"/>
</dbReference>